<dbReference type="InterPro" id="IPR004610">
    <property type="entry name" value="RecJ"/>
</dbReference>
<keyword evidence="4" id="KW-0378">Hydrolase</keyword>
<dbReference type="InterPro" id="IPR038763">
    <property type="entry name" value="DHH_sf"/>
</dbReference>
<dbReference type="GO" id="GO:0006310">
    <property type="term" value="P:DNA recombination"/>
    <property type="evidence" value="ECO:0007669"/>
    <property type="project" value="InterPro"/>
</dbReference>
<evidence type="ECO:0000259" key="7">
    <source>
        <dbReference type="Pfam" id="PF02272"/>
    </source>
</evidence>
<evidence type="ECO:0000256" key="1">
    <source>
        <dbReference type="ARBA" id="ARBA00005915"/>
    </source>
</evidence>
<dbReference type="InterPro" id="IPR018779">
    <property type="entry name" value="RecJ_C"/>
</dbReference>
<feature type="domain" description="DDH" evidence="6">
    <location>
        <begin position="116"/>
        <end position="260"/>
    </location>
</feature>
<dbReference type="PATRIC" id="fig|1423792.3.peg.2611"/>
<dbReference type="SUPFAM" id="SSF64182">
    <property type="entry name" value="DHH phosphoesterases"/>
    <property type="match status" value="1"/>
</dbReference>
<evidence type="ECO:0000259" key="6">
    <source>
        <dbReference type="Pfam" id="PF01368"/>
    </source>
</evidence>
<dbReference type="GO" id="GO:0008409">
    <property type="term" value="F:5'-3' exonuclease activity"/>
    <property type="evidence" value="ECO:0007669"/>
    <property type="project" value="InterPro"/>
</dbReference>
<keyword evidence="11" id="KW-1185">Reference proteome</keyword>
<dbReference type="Pfam" id="PF10141">
    <property type="entry name" value="ssDNA-exonuc_C"/>
    <property type="match status" value="1"/>
</dbReference>
<dbReference type="InterPro" id="IPR041122">
    <property type="entry name" value="RecJ_OB"/>
</dbReference>
<dbReference type="Gene3D" id="3.90.1640.30">
    <property type="match status" value="1"/>
</dbReference>
<dbReference type="PANTHER" id="PTHR30255:SF2">
    <property type="entry name" value="SINGLE-STRANDED-DNA-SPECIFIC EXONUCLEASE RECJ"/>
    <property type="match status" value="1"/>
</dbReference>
<dbReference type="InterPro" id="IPR001667">
    <property type="entry name" value="DDH_dom"/>
</dbReference>
<feature type="domain" description="RecJ OB" evidence="9">
    <location>
        <begin position="489"/>
        <end position="594"/>
    </location>
</feature>
<keyword evidence="3" id="KW-0540">Nuclease</keyword>
<evidence type="ECO:0000313" key="10">
    <source>
        <dbReference type="EMBL" id="KRL13023.1"/>
    </source>
</evidence>
<name>A0A0R1MY19_9LACO</name>
<evidence type="ECO:0000256" key="2">
    <source>
        <dbReference type="ARBA" id="ARBA00019841"/>
    </source>
</evidence>
<gene>
    <name evidence="10" type="ORF">FD09_GL002563</name>
</gene>
<dbReference type="InterPro" id="IPR051673">
    <property type="entry name" value="SSDNA_exonuclease_RecJ"/>
</dbReference>
<evidence type="ECO:0000256" key="4">
    <source>
        <dbReference type="ARBA" id="ARBA00022801"/>
    </source>
</evidence>
<evidence type="ECO:0000256" key="3">
    <source>
        <dbReference type="ARBA" id="ARBA00022722"/>
    </source>
</evidence>
<evidence type="ECO:0000259" key="9">
    <source>
        <dbReference type="Pfam" id="PF17768"/>
    </source>
</evidence>
<evidence type="ECO:0000259" key="8">
    <source>
        <dbReference type="Pfam" id="PF10141"/>
    </source>
</evidence>
<dbReference type="STRING" id="1423792.FD09_GL002563"/>
<dbReference type="PANTHER" id="PTHR30255">
    <property type="entry name" value="SINGLE-STRANDED-DNA-SPECIFIC EXONUCLEASE RECJ"/>
    <property type="match status" value="1"/>
</dbReference>
<dbReference type="GO" id="GO:0006281">
    <property type="term" value="P:DNA repair"/>
    <property type="evidence" value="ECO:0007669"/>
    <property type="project" value="InterPro"/>
</dbReference>
<dbReference type="AlphaFoldDB" id="A0A0R1MY19"/>
<reference evidence="10 11" key="1">
    <citation type="journal article" date="2015" name="Genome Announc.">
        <title>Expanding the biotechnology potential of lactobacilli through comparative genomics of 213 strains and associated genera.</title>
        <authorList>
            <person name="Sun Z."/>
            <person name="Harris H.M."/>
            <person name="McCann A."/>
            <person name="Guo C."/>
            <person name="Argimon S."/>
            <person name="Zhang W."/>
            <person name="Yang X."/>
            <person name="Jeffery I.B."/>
            <person name="Cooney J.C."/>
            <person name="Kagawa T.F."/>
            <person name="Liu W."/>
            <person name="Song Y."/>
            <person name="Salvetti E."/>
            <person name="Wrobel A."/>
            <person name="Rasinkangas P."/>
            <person name="Parkhill J."/>
            <person name="Rea M.C."/>
            <person name="O'Sullivan O."/>
            <person name="Ritari J."/>
            <person name="Douillard F.P."/>
            <person name="Paul Ross R."/>
            <person name="Yang R."/>
            <person name="Briner A.E."/>
            <person name="Felis G.E."/>
            <person name="de Vos W.M."/>
            <person name="Barrangou R."/>
            <person name="Klaenhammer T.R."/>
            <person name="Caufield P.W."/>
            <person name="Cui Y."/>
            <person name="Zhang H."/>
            <person name="O'Toole P.W."/>
        </authorList>
    </citation>
    <scope>NUCLEOTIDE SEQUENCE [LARGE SCALE GENOMIC DNA]</scope>
    <source>
        <strain evidence="10 11">DSM 12744</strain>
    </source>
</reference>
<dbReference type="Proteomes" id="UP000051330">
    <property type="component" value="Unassembled WGS sequence"/>
</dbReference>
<comment type="caution">
    <text evidence="10">The sequence shown here is derived from an EMBL/GenBank/DDBJ whole genome shotgun (WGS) entry which is preliminary data.</text>
</comment>
<proteinExistence type="inferred from homology"/>
<keyword evidence="5" id="KW-0269">Exonuclease</keyword>
<organism evidence="10 11">
    <name type="scientific">Schleiferilactobacillus perolens DSM 12744</name>
    <dbReference type="NCBI Taxonomy" id="1423792"/>
    <lineage>
        <taxon>Bacteria</taxon>
        <taxon>Bacillati</taxon>
        <taxon>Bacillota</taxon>
        <taxon>Bacilli</taxon>
        <taxon>Lactobacillales</taxon>
        <taxon>Lactobacillaceae</taxon>
        <taxon>Schleiferilactobacillus</taxon>
    </lineage>
</organism>
<feature type="domain" description="Single-stranded-DNA-specific exonuclease RecJ C-terminal" evidence="8">
    <location>
        <begin position="604"/>
        <end position="791"/>
    </location>
</feature>
<dbReference type="Pfam" id="PF17768">
    <property type="entry name" value="RecJ_OB"/>
    <property type="match status" value="1"/>
</dbReference>
<dbReference type="GO" id="GO:0003676">
    <property type="term" value="F:nucleic acid binding"/>
    <property type="evidence" value="ECO:0007669"/>
    <property type="project" value="InterPro"/>
</dbReference>
<dbReference type="NCBIfam" id="TIGR00644">
    <property type="entry name" value="recJ"/>
    <property type="match status" value="1"/>
</dbReference>
<dbReference type="Pfam" id="PF01368">
    <property type="entry name" value="DHH"/>
    <property type="match status" value="1"/>
</dbReference>
<sequence>MAEETTVGVVVPAVLVCPGFCYNGSLCSGRKTEGNCLNRFTWTGPKAIDEQDQEFAKQIDQPVTIAHLLRQRGVATPAAVNEFLRPELSNLHDPFVLHDMQKACDRIKAAVTAGEKITIYGDYDADGITSTAIMKEAIENLGGEVEFYIPNRFTDGYGPNMAVYKYLVETGTKLIVTVDNGITGHDEIAYAQDHGTDVIVTDHHELPTVLPEAYAIVHARYPDTAYPFGQLSGAGVAFKVASALMEDVPADLLDLAAIGTLADVMPLVDENRIIAYYGLQQLQTTDRLGLQSLYQVAKIDPSTINEETVGFVIAPRLNALGRVDDGTVGVTLLTTFDPDEADTLAQQVEDTNTKRRSWVQDVVNQALVQARNSANQQRRTLVIAGEGWHEGILGIVANRIAEDTGKPTIVLSREKLTDDYKGSGRTAGAYNLFDAMDPHREDYIKFGGHAAAVGLTIAAEQMAKLAAVLEQAAQDQQFKPGAKPTKAADLAVTVPQLTLDFDDQLAVLAPFGTDNTQPILAVQPELVRGVQTMGQTNAHLRCQMVSGQSVVNTVGFNLAKSGAGLMNAQDVTMYGTLQKNTWQGRTTPQFQLMDINVVTPVLNDLRSPSLQRSQFSLDAAYVFFQKAYAKRLATYLNDQPRIMFDDPQLKQYTKLVLVDAPTSIQQLQQLGQNAVPEQVWVIFYASQSLLGTAMPDKRMFGSVFNEFKAHTPVNPDQLPQIAKRLQLDMATLRFIIQVFFDLGFLAMDGQAITFQNDLTPQPLDQAPHYQARLKHIQLVQTLQTGSWDKVRSILNQQFH</sequence>
<dbReference type="Pfam" id="PF02272">
    <property type="entry name" value="DHHA1"/>
    <property type="match status" value="1"/>
</dbReference>
<dbReference type="EMBL" id="AZEC01000005">
    <property type="protein sequence ID" value="KRL13023.1"/>
    <property type="molecule type" value="Genomic_DNA"/>
</dbReference>
<evidence type="ECO:0000313" key="11">
    <source>
        <dbReference type="Proteomes" id="UP000051330"/>
    </source>
</evidence>
<accession>A0A0R1MY19</accession>
<feature type="domain" description="DHHA1" evidence="7">
    <location>
        <begin position="382"/>
        <end position="474"/>
    </location>
</feature>
<comment type="similarity">
    <text evidence="1">Belongs to the RecJ family.</text>
</comment>
<evidence type="ECO:0000256" key="5">
    <source>
        <dbReference type="ARBA" id="ARBA00022839"/>
    </source>
</evidence>
<dbReference type="Gene3D" id="3.10.310.30">
    <property type="match status" value="1"/>
</dbReference>
<dbReference type="InterPro" id="IPR003156">
    <property type="entry name" value="DHHA1_dom"/>
</dbReference>
<protein>
    <recommendedName>
        <fullName evidence="2">Single-stranded-DNA-specific exonuclease RecJ</fullName>
    </recommendedName>
</protein>